<feature type="region of interest" description="Disordered" evidence="1">
    <location>
        <begin position="39"/>
        <end position="61"/>
    </location>
</feature>
<dbReference type="OrthoDB" id="10268595at2759"/>
<evidence type="ECO:0000313" key="3">
    <source>
        <dbReference type="EMBL" id="KAG1310082.1"/>
    </source>
</evidence>
<proteinExistence type="predicted"/>
<dbReference type="AlphaFoldDB" id="A0A9P6XBT2"/>
<reference evidence="3" key="1">
    <citation type="journal article" date="2020" name="Microb. Genom.">
        <title>Genetic diversity of clinical and environmental Mucorales isolates obtained from an investigation of mucormycosis cases among solid organ transplant recipients.</title>
        <authorList>
            <person name="Nguyen M.H."/>
            <person name="Kaul D."/>
            <person name="Muto C."/>
            <person name="Cheng S.J."/>
            <person name="Richter R.A."/>
            <person name="Bruno V.M."/>
            <person name="Liu G."/>
            <person name="Beyhan S."/>
            <person name="Sundermann A.J."/>
            <person name="Mounaud S."/>
            <person name="Pasculle A.W."/>
            <person name="Nierman W.C."/>
            <person name="Driscoll E."/>
            <person name="Cumbie R."/>
            <person name="Clancy C.J."/>
            <person name="Dupont C.L."/>
        </authorList>
    </citation>
    <scope>NUCLEOTIDE SEQUENCE</scope>
    <source>
        <strain evidence="3">GL11</strain>
    </source>
</reference>
<dbReference type="EMBL" id="JAANQT010000550">
    <property type="protein sequence ID" value="KAG1310082.1"/>
    <property type="molecule type" value="Genomic_DNA"/>
</dbReference>
<evidence type="ECO:0000313" key="4">
    <source>
        <dbReference type="Proteomes" id="UP000716291"/>
    </source>
</evidence>
<evidence type="ECO:0000256" key="2">
    <source>
        <dbReference type="SAM" id="SignalP"/>
    </source>
</evidence>
<organism evidence="3 4">
    <name type="scientific">Rhizopus oryzae</name>
    <name type="common">Mucormycosis agent</name>
    <name type="synonym">Rhizopus arrhizus var. delemar</name>
    <dbReference type="NCBI Taxonomy" id="64495"/>
    <lineage>
        <taxon>Eukaryota</taxon>
        <taxon>Fungi</taxon>
        <taxon>Fungi incertae sedis</taxon>
        <taxon>Mucoromycota</taxon>
        <taxon>Mucoromycotina</taxon>
        <taxon>Mucoromycetes</taxon>
        <taxon>Mucorales</taxon>
        <taxon>Mucorineae</taxon>
        <taxon>Rhizopodaceae</taxon>
        <taxon>Rhizopus</taxon>
    </lineage>
</organism>
<evidence type="ECO:0000256" key="1">
    <source>
        <dbReference type="SAM" id="MobiDB-lite"/>
    </source>
</evidence>
<dbReference type="Proteomes" id="UP000716291">
    <property type="component" value="Unassembled WGS sequence"/>
</dbReference>
<sequence length="167" mass="18519">MRVVQQGLTSGPVLWLSLLVDGVENQEGPSRLWGSTWFPTREPQGANPASHPSTSFCEGTSARDQKVRRVSTLGRVRGWVESSTAGSKWTRIPLALIIHWIGEPVEKVVLWSGIDCMKGSTFVTRHPACLLLHLFQPVEKRERGQEYGLFQSGCLDRSDDSLLCSVS</sequence>
<comment type="caution">
    <text evidence="3">The sequence shown here is derived from an EMBL/GenBank/DDBJ whole genome shotgun (WGS) entry which is preliminary data.</text>
</comment>
<feature type="chain" id="PRO_5040402763" evidence="2">
    <location>
        <begin position="26"/>
        <end position="167"/>
    </location>
</feature>
<accession>A0A9P6XBT2</accession>
<feature type="signal peptide" evidence="2">
    <location>
        <begin position="1"/>
        <end position="25"/>
    </location>
</feature>
<protein>
    <submittedName>
        <fullName evidence="3">Uncharacterized protein</fullName>
    </submittedName>
</protein>
<name>A0A9P6XBT2_RHIOR</name>
<gene>
    <name evidence="3" type="ORF">G6F64_004815</name>
</gene>
<keyword evidence="2" id="KW-0732">Signal</keyword>
<keyword evidence="4" id="KW-1185">Reference proteome</keyword>